<keyword evidence="10" id="KW-0472">Membrane</keyword>
<dbReference type="RefSeq" id="XP_020117239.1">
    <property type="nucleotide sequence ID" value="XM_020262400.1"/>
</dbReference>
<keyword evidence="10" id="KW-0812">Transmembrane</keyword>
<evidence type="ECO:0000256" key="5">
    <source>
        <dbReference type="ARBA" id="ARBA00023002"/>
    </source>
</evidence>
<proteinExistence type="inferred from homology"/>
<evidence type="ECO:0000256" key="7">
    <source>
        <dbReference type="ARBA" id="ARBA00023033"/>
    </source>
</evidence>
<dbReference type="PANTHER" id="PTHR24287">
    <property type="entry name" value="P450, PUTATIVE (EUROFUNG)-RELATED"/>
    <property type="match status" value="1"/>
</dbReference>
<evidence type="ECO:0000256" key="3">
    <source>
        <dbReference type="ARBA" id="ARBA00022617"/>
    </source>
</evidence>
<evidence type="ECO:0000256" key="10">
    <source>
        <dbReference type="SAM" id="Phobius"/>
    </source>
</evidence>
<keyword evidence="6 8" id="KW-0408">Iron</keyword>
<evidence type="ECO:0000313" key="11">
    <source>
        <dbReference type="EMBL" id="OKL57118.1"/>
    </source>
</evidence>
<dbReference type="InterPro" id="IPR047146">
    <property type="entry name" value="Cyt_P450_E_CYP52_fungi"/>
</dbReference>
<dbReference type="Gene3D" id="1.10.630.10">
    <property type="entry name" value="Cytochrome P450"/>
    <property type="match status" value="1"/>
</dbReference>
<dbReference type="PROSITE" id="PS00086">
    <property type="entry name" value="CYTOCHROME_P450"/>
    <property type="match status" value="1"/>
</dbReference>
<evidence type="ECO:0000256" key="9">
    <source>
        <dbReference type="RuleBase" id="RU000461"/>
    </source>
</evidence>
<reference evidence="11 12" key="1">
    <citation type="submission" date="2015-06" db="EMBL/GenBank/DDBJ databases">
        <title>Talaromyces atroroseus IBT 11181 draft genome.</title>
        <authorList>
            <person name="Rasmussen K.B."/>
            <person name="Rasmussen S."/>
            <person name="Petersen B."/>
            <person name="Sicheritz-Ponten T."/>
            <person name="Mortensen U.H."/>
            <person name="Thrane U."/>
        </authorList>
    </citation>
    <scope>NUCLEOTIDE SEQUENCE [LARGE SCALE GENOMIC DNA]</scope>
    <source>
        <strain evidence="11 12">IBT 11181</strain>
    </source>
</reference>
<accession>A0A225AIZ2</accession>
<dbReference type="GO" id="GO:0005506">
    <property type="term" value="F:iron ion binding"/>
    <property type="evidence" value="ECO:0007669"/>
    <property type="project" value="InterPro"/>
</dbReference>
<comment type="similarity">
    <text evidence="2 9">Belongs to the cytochrome P450 family.</text>
</comment>
<keyword evidence="10" id="KW-1133">Transmembrane helix</keyword>
<dbReference type="EMBL" id="LFMY01000012">
    <property type="protein sequence ID" value="OKL57118.1"/>
    <property type="molecule type" value="Genomic_DNA"/>
</dbReference>
<dbReference type="PRINTS" id="PR00464">
    <property type="entry name" value="EP450II"/>
</dbReference>
<protein>
    <recommendedName>
        <fullName evidence="13">Cytochrome P450 52A13</fullName>
    </recommendedName>
</protein>
<dbReference type="PRINTS" id="PR00385">
    <property type="entry name" value="P450"/>
</dbReference>
<evidence type="ECO:0000256" key="8">
    <source>
        <dbReference type="PIRSR" id="PIRSR602402-1"/>
    </source>
</evidence>
<name>A0A225AIZ2_TALAT</name>
<evidence type="ECO:0000256" key="6">
    <source>
        <dbReference type="ARBA" id="ARBA00023004"/>
    </source>
</evidence>
<dbReference type="AlphaFoldDB" id="A0A225AIZ2"/>
<keyword evidence="4 8" id="KW-0479">Metal-binding</keyword>
<keyword evidence="3 8" id="KW-0349">Heme</keyword>
<keyword evidence="12" id="KW-1185">Reference proteome</keyword>
<comment type="cofactor">
    <cofactor evidence="1 8">
        <name>heme</name>
        <dbReference type="ChEBI" id="CHEBI:30413"/>
    </cofactor>
</comment>
<dbReference type="InterPro" id="IPR002402">
    <property type="entry name" value="Cyt_P450_E_grp-II"/>
</dbReference>
<feature type="binding site" description="axial binding residue" evidence="8">
    <location>
        <position position="451"/>
    </location>
    <ligand>
        <name>heme</name>
        <dbReference type="ChEBI" id="CHEBI:30413"/>
    </ligand>
    <ligandPart>
        <name>Fe</name>
        <dbReference type="ChEBI" id="CHEBI:18248"/>
    </ligandPart>
</feature>
<dbReference type="Proteomes" id="UP000214365">
    <property type="component" value="Unassembled WGS sequence"/>
</dbReference>
<comment type="caution">
    <text evidence="11">The sequence shown here is derived from an EMBL/GenBank/DDBJ whole genome shotgun (WGS) entry which is preliminary data.</text>
</comment>
<dbReference type="GO" id="GO:0016712">
    <property type="term" value="F:oxidoreductase activity, acting on paired donors, with incorporation or reduction of molecular oxygen, reduced flavin or flavoprotein as one donor, and incorporation of one atom of oxygen"/>
    <property type="evidence" value="ECO:0007669"/>
    <property type="project" value="InterPro"/>
</dbReference>
<evidence type="ECO:0000256" key="1">
    <source>
        <dbReference type="ARBA" id="ARBA00001971"/>
    </source>
</evidence>
<evidence type="ECO:0000313" key="12">
    <source>
        <dbReference type="Proteomes" id="UP000214365"/>
    </source>
</evidence>
<keyword evidence="7 9" id="KW-0503">Monooxygenase</keyword>
<gene>
    <name evidence="11" type="ORF">UA08_07500</name>
</gene>
<evidence type="ECO:0000256" key="2">
    <source>
        <dbReference type="ARBA" id="ARBA00010617"/>
    </source>
</evidence>
<organism evidence="11 12">
    <name type="scientific">Talaromyces atroroseus</name>
    <dbReference type="NCBI Taxonomy" id="1441469"/>
    <lineage>
        <taxon>Eukaryota</taxon>
        <taxon>Fungi</taxon>
        <taxon>Dikarya</taxon>
        <taxon>Ascomycota</taxon>
        <taxon>Pezizomycotina</taxon>
        <taxon>Eurotiomycetes</taxon>
        <taxon>Eurotiomycetidae</taxon>
        <taxon>Eurotiales</taxon>
        <taxon>Trichocomaceae</taxon>
        <taxon>Talaromyces</taxon>
        <taxon>Talaromyces sect. Trachyspermi</taxon>
    </lineage>
</organism>
<dbReference type="GeneID" id="31007256"/>
<dbReference type="CDD" id="cd11063">
    <property type="entry name" value="CYP52"/>
    <property type="match status" value="1"/>
</dbReference>
<dbReference type="PRINTS" id="PR01239">
    <property type="entry name" value="EP450IICYP52"/>
</dbReference>
<evidence type="ECO:0008006" key="13">
    <source>
        <dbReference type="Google" id="ProtNLM"/>
    </source>
</evidence>
<keyword evidence="5 9" id="KW-0560">Oxidoreductase</keyword>
<dbReference type="InterPro" id="IPR036396">
    <property type="entry name" value="Cyt_P450_sf"/>
</dbReference>
<dbReference type="GO" id="GO:0020037">
    <property type="term" value="F:heme binding"/>
    <property type="evidence" value="ECO:0007669"/>
    <property type="project" value="InterPro"/>
</dbReference>
<dbReference type="PANTHER" id="PTHR24287:SF18">
    <property type="entry name" value="CYTOCHROME P450 MONOOXYGENASE APDE-RELATED"/>
    <property type="match status" value="1"/>
</dbReference>
<feature type="transmembrane region" description="Helical" evidence="10">
    <location>
        <begin position="12"/>
        <end position="29"/>
    </location>
</feature>
<dbReference type="Pfam" id="PF00067">
    <property type="entry name" value="p450"/>
    <property type="match status" value="1"/>
</dbReference>
<dbReference type="OrthoDB" id="1470350at2759"/>
<evidence type="ECO:0000256" key="4">
    <source>
        <dbReference type="ARBA" id="ARBA00022723"/>
    </source>
</evidence>
<dbReference type="InterPro" id="IPR017972">
    <property type="entry name" value="Cyt_P450_CS"/>
</dbReference>
<sequence>MVDPTEHPVLSALSIILILVIVRSLYLSAQSYQLAKSLGCEPGVYGRSGPFGLGFFFKAAKAAREGTRMQLHENLYKVHGNTFKQRIPSNEIVFTIDPENVKAILTSQFHDFGLGHRAKTFWPLLGDGIFNADGHLWSHARTLLRPQFTKDQVADLQLMDEHIADFMTKIPRDKSLFDIQPLFFSFTNDSSTHFLFGESLAHSKNLSGTTDAAQFGRAFDKSLEWLSRRVTAQSLSFLVDQNDEYTSACKYVHDIADRYVRLALESRNQEKKSDRYVFLQALANDTQDPKVLRDNILNLLIAGRDTTASLLSSVLFYLSHAPAVWQRLHREIIDEYGDAGNPTGEITHAKIKNMRYLRYVLNEALRLMPPVPINSRMAVHDTSLPRGGGPDGKSPIFVKKGTVIPFSLYSMHRRTDIWGPDAEEFRPERWEENSTSRIWEYIPFNGGPRICLGQQYALIEASYMLIRLAQNFDTLENDGGSPVPDAKMDLTLTHRNGVHVRLYSKGAQ</sequence>
<dbReference type="InterPro" id="IPR002974">
    <property type="entry name" value="Cyt_P450_E_CYP52_ascomycetes"/>
</dbReference>
<dbReference type="InterPro" id="IPR001128">
    <property type="entry name" value="Cyt_P450"/>
</dbReference>
<dbReference type="STRING" id="1441469.A0A225AIZ2"/>
<dbReference type="SUPFAM" id="SSF48264">
    <property type="entry name" value="Cytochrome P450"/>
    <property type="match status" value="1"/>
</dbReference>